<evidence type="ECO:0000256" key="6">
    <source>
        <dbReference type="ARBA" id="ARBA00022692"/>
    </source>
</evidence>
<evidence type="ECO:0000256" key="3">
    <source>
        <dbReference type="ARBA" id="ARBA00022448"/>
    </source>
</evidence>
<dbReference type="OrthoDB" id="9782159at2"/>
<evidence type="ECO:0000256" key="9">
    <source>
        <dbReference type="ARBA" id="ARBA00022989"/>
    </source>
</evidence>
<dbReference type="STRING" id="48727.SAMN05192555_11278"/>
<dbReference type="FunFam" id="1.10.3820.10:FF:000001">
    <property type="entry name" value="Cytochrome c-type protein"/>
    <property type="match status" value="1"/>
</dbReference>
<evidence type="ECO:0000313" key="17">
    <source>
        <dbReference type="EMBL" id="SDM36571.1"/>
    </source>
</evidence>
<evidence type="ECO:0000256" key="14">
    <source>
        <dbReference type="PIRSR" id="PIRSR000013-2"/>
    </source>
</evidence>
<accession>A0A1G9SMB0</accession>
<feature type="transmembrane region" description="Helical" evidence="15">
    <location>
        <begin position="21"/>
        <end position="39"/>
    </location>
</feature>
<feature type="binding site" description="axial binding residue" evidence="14">
    <location>
        <position position="179"/>
    </location>
    <ligand>
        <name>heme</name>
        <dbReference type="ChEBI" id="CHEBI:30413"/>
        <label>4</label>
    </ligand>
    <ligandPart>
        <name>Fe</name>
        <dbReference type="ChEBI" id="CHEBI:18248"/>
    </ligandPart>
</feature>
<dbReference type="Gene3D" id="1.10.3820.10">
    <property type="entry name" value="Di-heme elbow motif domain"/>
    <property type="match status" value="1"/>
</dbReference>
<feature type="binding site" description="axial binding residue" evidence="14">
    <location>
        <position position="184"/>
    </location>
    <ligand>
        <name>heme</name>
        <dbReference type="ChEBI" id="CHEBI:30413"/>
        <label>2</label>
    </ligand>
    <ligandPart>
        <name>Fe</name>
        <dbReference type="ChEBI" id="CHEBI:18248"/>
    </ligandPart>
</feature>
<dbReference type="GO" id="GO:0019333">
    <property type="term" value="P:denitrification pathway"/>
    <property type="evidence" value="ECO:0007669"/>
    <property type="project" value="InterPro"/>
</dbReference>
<evidence type="ECO:0000256" key="7">
    <source>
        <dbReference type="ARBA" id="ARBA00022723"/>
    </source>
</evidence>
<dbReference type="RefSeq" id="WP_089659398.1">
    <property type="nucleotide sequence ID" value="NZ_FNGH01000012.1"/>
</dbReference>
<evidence type="ECO:0000313" key="18">
    <source>
        <dbReference type="Proteomes" id="UP000199107"/>
    </source>
</evidence>
<dbReference type="GO" id="GO:0009055">
    <property type="term" value="F:electron transfer activity"/>
    <property type="evidence" value="ECO:0007669"/>
    <property type="project" value="TreeGrafter"/>
</dbReference>
<dbReference type="Pfam" id="PF03264">
    <property type="entry name" value="Cytochrom_NNT"/>
    <property type="match status" value="1"/>
</dbReference>
<feature type="binding site" description="axial binding residue" evidence="14">
    <location>
        <position position="104"/>
    </location>
    <ligand>
        <name>heme</name>
        <dbReference type="ChEBI" id="CHEBI:30413"/>
        <label>1</label>
    </ligand>
    <ligandPart>
        <name>Fe</name>
        <dbReference type="ChEBI" id="CHEBI:18248"/>
    </ligandPart>
</feature>
<comment type="cofactor">
    <cofactor evidence="13">
        <name>heme</name>
        <dbReference type="ChEBI" id="CHEBI:30413"/>
    </cofactor>
    <text evidence="13">Binds 4 heme groups per subunit.</text>
</comment>
<keyword evidence="11 15" id="KW-0472">Membrane</keyword>
<protein>
    <recommendedName>
        <fullName evidence="12">Cytochrome c-type protein</fullName>
    </recommendedName>
</protein>
<feature type="binding site" description="covalent" evidence="13">
    <location>
        <position position="175"/>
    </location>
    <ligand>
        <name>heme</name>
        <dbReference type="ChEBI" id="CHEBI:30413"/>
        <label>4</label>
    </ligand>
</feature>
<keyword evidence="18" id="KW-1185">Reference proteome</keyword>
<dbReference type="InterPro" id="IPR051174">
    <property type="entry name" value="Cytochrome_c-type_ET"/>
</dbReference>
<keyword evidence="8 12" id="KW-0249">Electron transport</keyword>
<keyword evidence="10 12" id="KW-0408">Iron</keyword>
<keyword evidence="6 15" id="KW-0812">Transmembrane</keyword>
<name>A0A1G9SMB0_9GAMM</name>
<dbReference type="SUPFAM" id="SSF48695">
    <property type="entry name" value="Multiheme cytochromes"/>
    <property type="match status" value="1"/>
</dbReference>
<dbReference type="Proteomes" id="UP000199107">
    <property type="component" value="Unassembled WGS sequence"/>
</dbReference>
<evidence type="ECO:0000259" key="16">
    <source>
        <dbReference type="Pfam" id="PF03264"/>
    </source>
</evidence>
<feature type="binding site" description="covalent" evidence="13">
    <location>
        <position position="85"/>
    </location>
    <ligand>
        <name>heme</name>
        <dbReference type="ChEBI" id="CHEBI:30413"/>
        <label>2</label>
    </ligand>
</feature>
<comment type="subcellular location">
    <subcellularLocation>
        <location evidence="1">Cell membrane</location>
        <topology evidence="1">Single-pass membrane protein</topology>
    </subcellularLocation>
</comment>
<keyword evidence="5 12" id="KW-0349">Heme</keyword>
<dbReference type="GO" id="GO:0005886">
    <property type="term" value="C:plasma membrane"/>
    <property type="evidence" value="ECO:0007669"/>
    <property type="project" value="UniProtKB-SubCell"/>
</dbReference>
<dbReference type="InterPro" id="IPR005126">
    <property type="entry name" value="NapC/NirT_cyt_c_N"/>
</dbReference>
<feature type="binding site" description="covalent" evidence="13">
    <location>
        <position position="55"/>
    </location>
    <ligand>
        <name>heme</name>
        <dbReference type="ChEBI" id="CHEBI:30413"/>
        <label>1</label>
    </ligand>
</feature>
<evidence type="ECO:0000256" key="4">
    <source>
        <dbReference type="ARBA" id="ARBA00022475"/>
    </source>
</evidence>
<evidence type="ECO:0000256" key="10">
    <source>
        <dbReference type="ARBA" id="ARBA00023004"/>
    </source>
</evidence>
<dbReference type="InterPro" id="IPR038266">
    <property type="entry name" value="NapC/NirT_cytc_sf"/>
</dbReference>
<evidence type="ECO:0000256" key="12">
    <source>
        <dbReference type="PIRNR" id="PIRNR000013"/>
    </source>
</evidence>
<dbReference type="GO" id="GO:0046872">
    <property type="term" value="F:metal ion binding"/>
    <property type="evidence" value="ECO:0007669"/>
    <property type="project" value="UniProtKB-KW"/>
</dbReference>
<organism evidence="17 18">
    <name type="scientific">Franzmannia pantelleriensis</name>
    <dbReference type="NCBI Taxonomy" id="48727"/>
    <lineage>
        <taxon>Bacteria</taxon>
        <taxon>Pseudomonadati</taxon>
        <taxon>Pseudomonadota</taxon>
        <taxon>Gammaproteobacteria</taxon>
        <taxon>Oceanospirillales</taxon>
        <taxon>Halomonadaceae</taxon>
        <taxon>Franzmannia</taxon>
    </lineage>
</organism>
<feature type="binding site" description="covalent" evidence="13">
    <location>
        <position position="145"/>
    </location>
    <ligand>
        <name>heme</name>
        <dbReference type="ChEBI" id="CHEBI:30413"/>
        <label>3</label>
    </ligand>
</feature>
<feature type="binding site" description="covalent" evidence="13">
    <location>
        <position position="52"/>
    </location>
    <ligand>
        <name>heme</name>
        <dbReference type="ChEBI" id="CHEBI:30413"/>
        <label>1</label>
    </ligand>
</feature>
<feature type="binding site" description="covalent" evidence="13">
    <location>
        <position position="178"/>
    </location>
    <ligand>
        <name>heme</name>
        <dbReference type="ChEBI" id="CHEBI:30413"/>
        <label>4</label>
    </ligand>
</feature>
<dbReference type="PANTHER" id="PTHR30333:SF1">
    <property type="entry name" value="CYTOCHROME C-TYPE PROTEIN NAPC"/>
    <property type="match status" value="1"/>
</dbReference>
<evidence type="ECO:0000256" key="11">
    <source>
        <dbReference type="ARBA" id="ARBA00023136"/>
    </source>
</evidence>
<dbReference type="InterPro" id="IPR024717">
    <property type="entry name" value="NapC/NirT/NrfH"/>
</dbReference>
<dbReference type="PANTHER" id="PTHR30333">
    <property type="entry name" value="CYTOCHROME C-TYPE PROTEIN"/>
    <property type="match status" value="1"/>
</dbReference>
<sequence length="227" mass="25588">MKRWLGRYWRLLTRPSVHFSLGFLTLGGFIAGIIFWGGFNTAMEATNTQQFCVACHEMERNPLREMQDTIHYTNRSGVRAQCADCHVPHGWTHKIARKMEASKEVWGWVFGTIRTEEQFEEKRLELAQREWARLEANDSLECRNCHEFEHMDFTAQSSRAARAHSTSLASGEATCIDCHKGIAHDLPAGHHGGYEAAALEVGIPDVVSWVTHLGRAEAAKPSQLTAP</sequence>
<feature type="domain" description="NapC/NirT cytochrome c N-terminal" evidence="16">
    <location>
        <begin position="15"/>
        <end position="188"/>
    </location>
</feature>
<dbReference type="GO" id="GO:0009061">
    <property type="term" value="P:anaerobic respiration"/>
    <property type="evidence" value="ECO:0007669"/>
    <property type="project" value="TreeGrafter"/>
</dbReference>
<feature type="binding site" description="covalent" evidence="13">
    <location>
        <position position="142"/>
    </location>
    <ligand>
        <name>heme</name>
        <dbReference type="ChEBI" id="CHEBI:30413"/>
        <label>3</label>
    </ligand>
</feature>
<feature type="binding site" description="axial binding residue" evidence="14">
    <location>
        <position position="86"/>
    </location>
    <ligand>
        <name>heme</name>
        <dbReference type="ChEBI" id="CHEBI:30413"/>
        <label>2</label>
    </ligand>
    <ligandPart>
        <name>Fe</name>
        <dbReference type="ChEBI" id="CHEBI:18248"/>
    </ligandPart>
</feature>
<proteinExistence type="inferred from homology"/>
<dbReference type="AlphaFoldDB" id="A0A1G9SMB0"/>
<keyword evidence="3 12" id="KW-0813">Transport</keyword>
<dbReference type="PIRSF" id="PIRSF000013">
    <property type="entry name" value="4_hem_cytochrm_NapC"/>
    <property type="match status" value="1"/>
</dbReference>
<evidence type="ECO:0000256" key="15">
    <source>
        <dbReference type="SAM" id="Phobius"/>
    </source>
</evidence>
<reference evidence="18" key="1">
    <citation type="submission" date="2016-10" db="EMBL/GenBank/DDBJ databases">
        <authorList>
            <person name="Varghese N."/>
            <person name="Submissions S."/>
        </authorList>
    </citation>
    <scope>NUCLEOTIDE SEQUENCE [LARGE SCALE GENOMIC DNA]</scope>
    <source>
        <strain evidence="18">AAP</strain>
    </source>
</reference>
<gene>
    <name evidence="17" type="ORF">SAMN05192555_11278</name>
</gene>
<keyword evidence="9 15" id="KW-1133">Transmembrane helix</keyword>
<feature type="binding site" description="axial binding residue" evidence="14">
    <location>
        <position position="146"/>
    </location>
    <ligand>
        <name>heme</name>
        <dbReference type="ChEBI" id="CHEBI:30413"/>
        <label>3</label>
    </ligand>
    <ligandPart>
        <name>Fe</name>
        <dbReference type="ChEBI" id="CHEBI:18248"/>
    </ligandPart>
</feature>
<keyword evidence="7 12" id="KW-0479">Metal-binding</keyword>
<evidence type="ECO:0000256" key="8">
    <source>
        <dbReference type="ARBA" id="ARBA00022982"/>
    </source>
</evidence>
<evidence type="ECO:0000256" key="1">
    <source>
        <dbReference type="ARBA" id="ARBA00004162"/>
    </source>
</evidence>
<dbReference type="InterPro" id="IPR036280">
    <property type="entry name" value="Multihaem_cyt_sf"/>
</dbReference>
<feature type="binding site" description="axial binding residue" evidence="14">
    <location>
        <position position="58"/>
    </location>
    <ligand>
        <name>heme</name>
        <dbReference type="ChEBI" id="CHEBI:30413"/>
        <label>1</label>
    </ligand>
    <ligandPart>
        <name>Fe</name>
        <dbReference type="ChEBI" id="CHEBI:18248"/>
    </ligandPart>
</feature>
<dbReference type="EMBL" id="FNGH01000012">
    <property type="protein sequence ID" value="SDM36571.1"/>
    <property type="molecule type" value="Genomic_DNA"/>
</dbReference>
<evidence type="ECO:0000256" key="2">
    <source>
        <dbReference type="ARBA" id="ARBA00007395"/>
    </source>
</evidence>
<evidence type="ECO:0000256" key="5">
    <source>
        <dbReference type="ARBA" id="ARBA00022617"/>
    </source>
</evidence>
<comment type="PTM">
    <text evidence="12">Binds 4 heme groups per subunit.</text>
</comment>
<dbReference type="GO" id="GO:0020037">
    <property type="term" value="F:heme binding"/>
    <property type="evidence" value="ECO:0007669"/>
    <property type="project" value="InterPro"/>
</dbReference>
<comment type="similarity">
    <text evidence="2">Belongs to the NapC/NirT/NrfH family.</text>
</comment>
<feature type="binding site" evidence="13">
    <location>
        <position position="82"/>
    </location>
    <ligand>
        <name>a menaquinol</name>
        <dbReference type="ChEBI" id="CHEBI:18151"/>
    </ligand>
</feature>
<evidence type="ECO:0000256" key="13">
    <source>
        <dbReference type="PIRSR" id="PIRSR000013-1"/>
    </source>
</evidence>
<keyword evidence="4" id="KW-1003">Cell membrane</keyword>